<organism evidence="2 3">
    <name type="scientific">Vigna unguiculata</name>
    <name type="common">Cowpea</name>
    <dbReference type="NCBI Taxonomy" id="3917"/>
    <lineage>
        <taxon>Eukaryota</taxon>
        <taxon>Viridiplantae</taxon>
        <taxon>Streptophyta</taxon>
        <taxon>Embryophyta</taxon>
        <taxon>Tracheophyta</taxon>
        <taxon>Spermatophyta</taxon>
        <taxon>Magnoliopsida</taxon>
        <taxon>eudicotyledons</taxon>
        <taxon>Gunneridae</taxon>
        <taxon>Pentapetalae</taxon>
        <taxon>rosids</taxon>
        <taxon>fabids</taxon>
        <taxon>Fabales</taxon>
        <taxon>Fabaceae</taxon>
        <taxon>Papilionoideae</taxon>
        <taxon>50 kb inversion clade</taxon>
        <taxon>NPAAA clade</taxon>
        <taxon>indigoferoid/millettioid clade</taxon>
        <taxon>Phaseoleae</taxon>
        <taxon>Vigna</taxon>
    </lineage>
</organism>
<feature type="compositionally biased region" description="Basic and acidic residues" evidence="1">
    <location>
        <begin position="152"/>
        <end position="169"/>
    </location>
</feature>
<proteinExistence type="predicted"/>
<dbReference type="AlphaFoldDB" id="A0A4D6MR39"/>
<accession>A0A4D6MR39</accession>
<protein>
    <submittedName>
        <fullName evidence="2">Uncharacterized protein</fullName>
    </submittedName>
</protein>
<keyword evidence="3" id="KW-1185">Reference proteome</keyword>
<feature type="region of interest" description="Disordered" evidence="1">
    <location>
        <begin position="144"/>
        <end position="217"/>
    </location>
</feature>
<reference evidence="2 3" key="1">
    <citation type="submission" date="2019-04" db="EMBL/GenBank/DDBJ databases">
        <title>An improved genome assembly and genetic linkage map for asparagus bean, Vigna unguiculata ssp. sesquipedialis.</title>
        <authorList>
            <person name="Xia Q."/>
            <person name="Zhang R."/>
            <person name="Dong Y."/>
        </authorList>
    </citation>
    <scope>NUCLEOTIDE SEQUENCE [LARGE SCALE GENOMIC DNA]</scope>
    <source>
        <tissue evidence="2">Leaf</tissue>
    </source>
</reference>
<evidence type="ECO:0000313" key="2">
    <source>
        <dbReference type="EMBL" id="QCE03893.1"/>
    </source>
</evidence>
<name>A0A4D6MR39_VIGUN</name>
<feature type="compositionally biased region" description="Basic residues" evidence="1">
    <location>
        <begin position="201"/>
        <end position="217"/>
    </location>
</feature>
<gene>
    <name evidence="2" type="ORF">DEO72_LG8g1923</name>
</gene>
<evidence type="ECO:0000256" key="1">
    <source>
        <dbReference type="SAM" id="MobiDB-lite"/>
    </source>
</evidence>
<dbReference type="EMBL" id="CP039352">
    <property type="protein sequence ID" value="QCE03893.1"/>
    <property type="molecule type" value="Genomic_DNA"/>
</dbReference>
<feature type="compositionally biased region" description="Polar residues" evidence="1">
    <location>
        <begin position="42"/>
        <end position="72"/>
    </location>
</feature>
<evidence type="ECO:0000313" key="3">
    <source>
        <dbReference type="Proteomes" id="UP000501690"/>
    </source>
</evidence>
<feature type="region of interest" description="Disordered" evidence="1">
    <location>
        <begin position="35"/>
        <end position="93"/>
    </location>
</feature>
<sequence>MDAVADFALLESGAMELDWQIPAVPIGSKFKLSSSFHHRSTTEQNQSNSPRYNSPSSTQEAETPSPKSTQPHQPLPETTRLVNGTSTESESRTGAVVVAAARGLVSLVLADPVSVAGVVAASRNGGSSTNPSVRAEARVLVSSENTNEVLESGDKGKSEESVVAERDGGDAAARGRTIPPLPTYPTATANAPQCPPSRGRPSMRQKFPHRRGQVWKP</sequence>
<dbReference type="Proteomes" id="UP000501690">
    <property type="component" value="Linkage Group LG8"/>
</dbReference>